<dbReference type="GO" id="GO:0008234">
    <property type="term" value="F:cysteine-type peptidase activity"/>
    <property type="evidence" value="ECO:0007669"/>
    <property type="project" value="UniProtKB-KW"/>
</dbReference>
<dbReference type="PANTHER" id="PTHR47053">
    <property type="entry name" value="MUREIN DD-ENDOPEPTIDASE MEPH-RELATED"/>
    <property type="match status" value="1"/>
</dbReference>
<dbReference type="GO" id="GO:0006508">
    <property type="term" value="P:proteolysis"/>
    <property type="evidence" value="ECO:0007669"/>
    <property type="project" value="UniProtKB-KW"/>
</dbReference>
<evidence type="ECO:0000259" key="8">
    <source>
        <dbReference type="PROSITE" id="PS51935"/>
    </source>
</evidence>
<keyword evidence="3 7" id="KW-0732">Signal</keyword>
<evidence type="ECO:0000256" key="6">
    <source>
        <dbReference type="SAM" id="Coils"/>
    </source>
</evidence>
<keyword evidence="6" id="KW-0175">Coiled coil</keyword>
<keyword evidence="2" id="KW-0645">Protease</keyword>
<keyword evidence="4 9" id="KW-0378">Hydrolase</keyword>
<dbReference type="Pfam" id="PF24568">
    <property type="entry name" value="CC_PcsB"/>
    <property type="match status" value="1"/>
</dbReference>
<dbReference type="SUPFAM" id="SSF54001">
    <property type="entry name" value="Cysteine proteinases"/>
    <property type="match status" value="1"/>
</dbReference>
<dbReference type="AlphaFoldDB" id="A0A0B5QXV1"/>
<evidence type="ECO:0000256" key="4">
    <source>
        <dbReference type="ARBA" id="ARBA00022801"/>
    </source>
</evidence>
<dbReference type="InterPro" id="IPR000064">
    <property type="entry name" value="NLP_P60_dom"/>
</dbReference>
<feature type="chain" id="PRO_5002119848" evidence="7">
    <location>
        <begin position="29"/>
        <end position="334"/>
    </location>
</feature>
<evidence type="ECO:0000256" key="7">
    <source>
        <dbReference type="SAM" id="SignalP"/>
    </source>
</evidence>
<sequence>MKKNNRIGAIVVSALLITSICNSVPAFADPNDSNLTLEQAIQNIQEYDNEIEYNMGKLNQLKEQILEKENDIKDNQVKLDLTQTQFTERENQLSERLKGIQFNGGFEATPLQYLDALFSSGDILDALKRVSLISQICTSDKDLILETKRSEDNLLNIKTTIEKENQELQTDKDDVEKQIKDLEDKKDTLLKYVQDNNALLTGDIGITIPVTLPSDITDQAKGVIEEAEKYLKVPYLWGGESPEGFDCSGLMQYVFNSKGIAIPRTSQEQQSFAKPISMAEIKPGDLVFNKVSDSTHVGMYIGYDMYIQAPHTGDVVKISKLSTSNMKYFGRVLN</sequence>
<dbReference type="InterPro" id="IPR038765">
    <property type="entry name" value="Papain-like_cys_pep_sf"/>
</dbReference>
<evidence type="ECO:0000256" key="2">
    <source>
        <dbReference type="ARBA" id="ARBA00022670"/>
    </source>
</evidence>
<gene>
    <name evidence="9" type="ORF">LF65_05284</name>
</gene>
<feature type="domain" description="NlpC/P60" evidence="8">
    <location>
        <begin position="217"/>
        <end position="334"/>
    </location>
</feature>
<dbReference type="Pfam" id="PF00877">
    <property type="entry name" value="NLPC_P60"/>
    <property type="match status" value="1"/>
</dbReference>
<dbReference type="InterPro" id="IPR051202">
    <property type="entry name" value="Peptidase_C40"/>
</dbReference>
<dbReference type="KEGG" id="cbei:LF65_05284"/>
<dbReference type="EMBL" id="CP010086">
    <property type="protein sequence ID" value="AJH01809.1"/>
    <property type="molecule type" value="Genomic_DNA"/>
</dbReference>
<feature type="coiled-coil region" evidence="6">
    <location>
        <begin position="158"/>
        <end position="192"/>
    </location>
</feature>
<evidence type="ECO:0000256" key="1">
    <source>
        <dbReference type="ARBA" id="ARBA00007074"/>
    </source>
</evidence>
<dbReference type="Gene3D" id="3.90.1720.10">
    <property type="entry name" value="endopeptidase domain like (from Nostoc punctiforme)"/>
    <property type="match status" value="1"/>
</dbReference>
<dbReference type="Proteomes" id="UP000031866">
    <property type="component" value="Chromosome"/>
</dbReference>
<dbReference type="OrthoDB" id="9808890at2"/>
<dbReference type="STRING" id="1520.LF65_05284"/>
<name>A0A0B5QXV1_CLOBE</name>
<proteinExistence type="inferred from homology"/>
<dbReference type="PROSITE" id="PS51935">
    <property type="entry name" value="NLPC_P60"/>
    <property type="match status" value="1"/>
</dbReference>
<organism evidence="9 10">
    <name type="scientific">Clostridium beijerinckii</name>
    <name type="common">Clostridium MP</name>
    <dbReference type="NCBI Taxonomy" id="1520"/>
    <lineage>
        <taxon>Bacteria</taxon>
        <taxon>Bacillati</taxon>
        <taxon>Bacillota</taxon>
        <taxon>Clostridia</taxon>
        <taxon>Eubacteriales</taxon>
        <taxon>Clostridiaceae</taxon>
        <taxon>Clostridium</taxon>
    </lineage>
</organism>
<evidence type="ECO:0000313" key="10">
    <source>
        <dbReference type="Proteomes" id="UP000031866"/>
    </source>
</evidence>
<reference evidence="10" key="1">
    <citation type="submission" date="2014-12" db="EMBL/GenBank/DDBJ databases">
        <title>Genome sequence of Clostridium beijerinckii strain 59B.</title>
        <authorList>
            <person name="Little G.T."/>
            <person name="Minton N.P."/>
        </authorList>
    </citation>
    <scope>NUCLEOTIDE SEQUENCE [LARGE SCALE GENOMIC DNA]</scope>
    <source>
        <strain evidence="10">59B</strain>
    </source>
</reference>
<dbReference type="InterPro" id="IPR057309">
    <property type="entry name" value="PcsB_CC"/>
</dbReference>
<protein>
    <submittedName>
        <fullName evidence="9">Glycoside hydrolase</fullName>
    </submittedName>
</protein>
<accession>A0A0B5QXV1</accession>
<feature type="signal peptide" evidence="7">
    <location>
        <begin position="1"/>
        <end position="28"/>
    </location>
</feature>
<comment type="similarity">
    <text evidence="1">Belongs to the peptidase C40 family.</text>
</comment>
<dbReference type="Gene3D" id="6.10.250.3150">
    <property type="match status" value="1"/>
</dbReference>
<evidence type="ECO:0000256" key="3">
    <source>
        <dbReference type="ARBA" id="ARBA00022729"/>
    </source>
</evidence>
<dbReference type="RefSeq" id="WP_041900282.1">
    <property type="nucleotide sequence ID" value="NZ_CP010086.2"/>
</dbReference>
<feature type="coiled-coil region" evidence="6">
    <location>
        <begin position="44"/>
        <end position="78"/>
    </location>
</feature>
<evidence type="ECO:0000256" key="5">
    <source>
        <dbReference type="ARBA" id="ARBA00022807"/>
    </source>
</evidence>
<evidence type="ECO:0000313" key="9">
    <source>
        <dbReference type="EMBL" id="AJH01809.1"/>
    </source>
</evidence>
<dbReference type="PANTHER" id="PTHR47053:SF1">
    <property type="entry name" value="MUREIN DD-ENDOPEPTIDASE MEPH-RELATED"/>
    <property type="match status" value="1"/>
</dbReference>
<keyword evidence="5" id="KW-0788">Thiol protease</keyword>